<accession>A0AAV2KPI8</accession>
<protein>
    <recommendedName>
        <fullName evidence="4">Spermatogenesis-associated protein 6 N-terminal domain-containing protein</fullName>
    </recommendedName>
</protein>
<organism evidence="5 6">
    <name type="scientific">Knipowitschia caucasica</name>
    <name type="common">Caucasian dwarf goby</name>
    <name type="synonym">Pomatoschistus caucasicus</name>
    <dbReference type="NCBI Taxonomy" id="637954"/>
    <lineage>
        <taxon>Eukaryota</taxon>
        <taxon>Metazoa</taxon>
        <taxon>Chordata</taxon>
        <taxon>Craniata</taxon>
        <taxon>Vertebrata</taxon>
        <taxon>Euteleostomi</taxon>
        <taxon>Actinopterygii</taxon>
        <taxon>Neopterygii</taxon>
        <taxon>Teleostei</taxon>
        <taxon>Neoteleostei</taxon>
        <taxon>Acanthomorphata</taxon>
        <taxon>Gobiaria</taxon>
        <taxon>Gobiiformes</taxon>
        <taxon>Gobioidei</taxon>
        <taxon>Gobiidae</taxon>
        <taxon>Gobiinae</taxon>
        <taxon>Knipowitschia</taxon>
    </lineage>
</organism>
<feature type="domain" description="Spermatogenesis-associated protein 6 N-terminal" evidence="4">
    <location>
        <begin position="3"/>
        <end position="124"/>
    </location>
</feature>
<feature type="compositionally biased region" description="Low complexity" evidence="3">
    <location>
        <begin position="194"/>
        <end position="207"/>
    </location>
</feature>
<proteinExistence type="inferred from homology"/>
<dbReference type="EMBL" id="OZ035841">
    <property type="protein sequence ID" value="CAL1590673.1"/>
    <property type="molecule type" value="Genomic_DNA"/>
</dbReference>
<dbReference type="InterPro" id="IPR042769">
    <property type="entry name" value="SPATA6_fam"/>
</dbReference>
<dbReference type="Pfam" id="PF14909">
    <property type="entry name" value="SPATA6"/>
    <property type="match status" value="1"/>
</dbReference>
<keyword evidence="6" id="KW-1185">Reference proteome</keyword>
<feature type="compositionally biased region" description="Low complexity" evidence="3">
    <location>
        <begin position="229"/>
        <end position="240"/>
    </location>
</feature>
<evidence type="ECO:0000259" key="4">
    <source>
        <dbReference type="Pfam" id="PF14909"/>
    </source>
</evidence>
<evidence type="ECO:0000256" key="3">
    <source>
        <dbReference type="SAM" id="MobiDB-lite"/>
    </source>
</evidence>
<dbReference type="GO" id="GO:0120212">
    <property type="term" value="C:sperm head-tail coupling apparatus"/>
    <property type="evidence" value="ECO:0007669"/>
    <property type="project" value="InterPro"/>
</dbReference>
<reference evidence="5 6" key="1">
    <citation type="submission" date="2024-04" db="EMBL/GenBank/DDBJ databases">
        <authorList>
            <person name="Waldvogel A.-M."/>
            <person name="Schoenle A."/>
        </authorList>
    </citation>
    <scope>NUCLEOTIDE SEQUENCE [LARGE SCALE GENOMIC DNA]</scope>
</reference>
<gene>
    <name evidence="5" type="ORF">KC01_LOCUS20153</name>
</gene>
<evidence type="ECO:0000256" key="1">
    <source>
        <dbReference type="ARBA" id="ARBA00006215"/>
    </source>
</evidence>
<dbReference type="PANTHER" id="PTHR16435:SF5">
    <property type="entry name" value="SPERMATOGENESIS ASSOCIATED 6-LIKE PROTEIN"/>
    <property type="match status" value="1"/>
</dbReference>
<keyword evidence="2" id="KW-0597">Phosphoprotein</keyword>
<dbReference type="Proteomes" id="UP001497482">
    <property type="component" value="Chromosome 19"/>
</dbReference>
<evidence type="ECO:0000313" key="6">
    <source>
        <dbReference type="Proteomes" id="UP001497482"/>
    </source>
</evidence>
<comment type="similarity">
    <text evidence="1">Belongs to the SPATA6 family.</text>
</comment>
<evidence type="ECO:0000313" key="5">
    <source>
        <dbReference type="EMBL" id="CAL1590673.1"/>
    </source>
</evidence>
<name>A0AAV2KPI8_KNICA</name>
<feature type="region of interest" description="Disordered" evidence="3">
    <location>
        <begin position="143"/>
        <end position="240"/>
    </location>
</feature>
<dbReference type="InterPro" id="IPR032732">
    <property type="entry name" value="SPATA6_N"/>
</dbReference>
<evidence type="ECO:0000256" key="2">
    <source>
        <dbReference type="ARBA" id="ARBA00022553"/>
    </source>
</evidence>
<feature type="compositionally biased region" description="Low complexity" evidence="3">
    <location>
        <begin position="153"/>
        <end position="166"/>
    </location>
</feature>
<feature type="compositionally biased region" description="Polar residues" evidence="3">
    <location>
        <begin position="212"/>
        <end position="228"/>
    </location>
</feature>
<dbReference type="PANTHER" id="PTHR16435">
    <property type="entry name" value="SPERMATOGENESIS-ASSOCIATED PROTEIN 6 SPATA6"/>
    <property type="match status" value="1"/>
</dbReference>
<dbReference type="GO" id="GO:0032027">
    <property type="term" value="F:myosin light chain binding"/>
    <property type="evidence" value="ECO:0007669"/>
    <property type="project" value="InterPro"/>
</dbReference>
<sequence length="339" mass="38356">MAYEDIYLSVRFMGQFRQSEGLPSVFPLQFQEKMTFEKIFRFALDPADIAVMLEYETVRIELVQLCPPMGRTLAYYTNDARRFLFPEPKLVPPSSGTEQEVFMTRSQHFPGICPRLEFSTTTTIFECAAHAEIMNYPNVPLRPLMKRRRRPRTASPQRRCGSAVGRRGARGDRAVSRSRSMSPYRSNKQRLVRLSLDSEPQEQSSSPKPVLSTRSGARSASPHHTSALTSPTVSRSPSTVRFATPEPRHFYSNGLQEEEMVNGDQNLLDSFQSTDLSLSMTSAAPRRSTSSHQMWEEVQDRVRGLLVTPKAVRRLTYGVTNAEMDEVLARRSISPGLPS</sequence>
<dbReference type="GO" id="GO:0007283">
    <property type="term" value="P:spermatogenesis"/>
    <property type="evidence" value="ECO:0007669"/>
    <property type="project" value="InterPro"/>
</dbReference>
<dbReference type="AlphaFoldDB" id="A0AAV2KPI8"/>